<dbReference type="EMBL" id="VSSQ01000072">
    <property type="protein sequence ID" value="MPL73355.1"/>
    <property type="molecule type" value="Genomic_DNA"/>
</dbReference>
<evidence type="ECO:0000313" key="1">
    <source>
        <dbReference type="EMBL" id="MPL73355.1"/>
    </source>
</evidence>
<name>A0A644U269_9ZZZZ</name>
<sequence>MRVRNIFLIVLFSFSINCVFAQEKEINYSSDIEGTLKDNGRMIVVFSSANTENIAFSSTISSRGSKQKYSLTLQYSLDNKKWNDVKDKRGRRIEFVTNRKARTQSYKVELPSECEDKDTVWVSWKSQRHKGKGRYPELNIRKISITAEFDRFLGKKPELSVSLRTKDNTNKKVDSLIYNHTPLPYTYPQTKRIVVRGNYIRDGIKLSVTGRDAKYFKINNEEIKIDSAGFEIISVSYFPFSEGSHTATLNIRTKKLDNPVTLKLFGSSAKVTEVNYNYIDDKPLLIIDKTTYRIPVFSEMDYQFKLSYDKNRIGDNNISVTYKWYRDNQLLFEMKDKLKNEGDATNTKDDILYCVPLTSPQYSNSLQIEFSTESNLKINELYFGTPFLKRTVASGKWSDENIWSPKEVPVMEDFVYISPKHKIQVDDDAVCSMLVMGDSSNISIDANKMFYISGDIVYGKGSWFIVHQDLLPKKWNYISSPINNAKAMIFSMRKDDNETWLMKYNTGKKSKLNDYWSEYIVDPNFWLVPGQGYALFSNKPLDVIYEGILSDSRVNYTLEYSENDKWNLVGNPFTAPLSSKKIFEDIDQKIQGNALFFLDSENGVYNPIIIDGKEEVVLPSMQGFFVESLRENTEINFQRNHQYIPKSASYHWSNHNYLTLTISKGNKSEYILMGMDDNAKYGFDNYDAHKLFGSSEEMPEIYFKVEGEELAVNVFPTYPAIFDLGYYIPKEADLSLTIGNLSILPQGILLLLEDKKINKFYNLCTESQVDFGALKGTTEDRFRLHIMKSLETKTKDVKLNDVYVWADKSKMMICDTKENIYSVKKIRVWDKRRNNLVEQQCEKGVTVLNYKFPKESYLVDVLIDDVWIENIPVEVK</sequence>
<accession>A0A644U269</accession>
<proteinExistence type="predicted"/>
<gene>
    <name evidence="1" type="ORF">SDC9_19154</name>
</gene>
<organism evidence="1">
    <name type="scientific">bioreactor metagenome</name>
    <dbReference type="NCBI Taxonomy" id="1076179"/>
    <lineage>
        <taxon>unclassified sequences</taxon>
        <taxon>metagenomes</taxon>
        <taxon>ecological metagenomes</taxon>
    </lineage>
</organism>
<protein>
    <submittedName>
        <fullName evidence="1">Uncharacterized protein</fullName>
    </submittedName>
</protein>
<comment type="caution">
    <text evidence="1">The sequence shown here is derived from an EMBL/GenBank/DDBJ whole genome shotgun (WGS) entry which is preliminary data.</text>
</comment>
<dbReference type="AlphaFoldDB" id="A0A644U269"/>
<reference evidence="1" key="1">
    <citation type="submission" date="2019-08" db="EMBL/GenBank/DDBJ databases">
        <authorList>
            <person name="Kucharzyk K."/>
            <person name="Murdoch R.W."/>
            <person name="Higgins S."/>
            <person name="Loffler F."/>
        </authorList>
    </citation>
    <scope>NUCLEOTIDE SEQUENCE</scope>
</reference>